<evidence type="ECO:0000256" key="2">
    <source>
        <dbReference type="ARBA" id="ARBA00008610"/>
    </source>
</evidence>
<evidence type="ECO:0000256" key="1">
    <source>
        <dbReference type="ARBA" id="ARBA00004193"/>
    </source>
</evidence>
<dbReference type="AlphaFoldDB" id="A0AAW9Q2K4"/>
<evidence type="ECO:0000256" key="3">
    <source>
        <dbReference type="ARBA" id="ARBA00022475"/>
    </source>
</evidence>
<feature type="domain" description="ABC transporter substrate-binding protein PnrA-like" evidence="7">
    <location>
        <begin position="44"/>
        <end position="328"/>
    </location>
</feature>
<comment type="caution">
    <text evidence="8">The sequence shown here is derived from an EMBL/GenBank/DDBJ whole genome shotgun (WGS) entry which is preliminary data.</text>
</comment>
<dbReference type="PANTHER" id="PTHR34296:SF2">
    <property type="entry name" value="ABC TRANSPORTER GUANOSINE-BINDING PROTEIN NUPN"/>
    <property type="match status" value="1"/>
</dbReference>
<accession>A0AAW9Q2K4</accession>
<keyword evidence="4" id="KW-0732">Signal</keyword>
<dbReference type="GO" id="GO:0005886">
    <property type="term" value="C:plasma membrane"/>
    <property type="evidence" value="ECO:0007669"/>
    <property type="project" value="UniProtKB-SubCell"/>
</dbReference>
<organism evidence="8 9">
    <name type="scientific">Tumidithrix elongata BACA0141</name>
    <dbReference type="NCBI Taxonomy" id="2716417"/>
    <lineage>
        <taxon>Bacteria</taxon>
        <taxon>Bacillati</taxon>
        <taxon>Cyanobacteriota</taxon>
        <taxon>Cyanophyceae</taxon>
        <taxon>Pseudanabaenales</taxon>
        <taxon>Pseudanabaenaceae</taxon>
        <taxon>Tumidithrix</taxon>
        <taxon>Tumidithrix elongata</taxon>
    </lineage>
</organism>
<sequence length="333" mass="36625">MQNRASQIIIALAALIAVLLTNCMWLDDEIAEKVNIDTGNQFRAAIVLPGVIDDHSWSQAGYEGLKVLEKRYKATVDFAPKIADRDALATARRFAKQNFDFIVFHGGEFIAAAEAAAKEFPRTKFAITTGHPGNNRNLGAVVSRVSESGYLAGFVAGLKTKTNRIAYLTGFPYPANKEEAGFLERGAKAANPKAEVIVEFLYTWTDTDKASKVALKQIAAGADLIIINLDHNEEVIKAVASQPDVFAIGWTKDQYYAAPNKVITSVISDVSTLVTNTADLAQRGRWEGKLYKFGLKEKALRFAPFRGSLTPEQEERFNKVRNDILIGKLDIVL</sequence>
<dbReference type="InterPro" id="IPR003760">
    <property type="entry name" value="PnrA-like"/>
</dbReference>
<evidence type="ECO:0000313" key="9">
    <source>
        <dbReference type="Proteomes" id="UP001333818"/>
    </source>
</evidence>
<dbReference type="EMBL" id="JAZBJZ010000136">
    <property type="protein sequence ID" value="MEE3719477.1"/>
    <property type="molecule type" value="Genomic_DNA"/>
</dbReference>
<gene>
    <name evidence="8" type="ORF">V2H45_22285</name>
</gene>
<dbReference type="Proteomes" id="UP001333818">
    <property type="component" value="Unassembled WGS sequence"/>
</dbReference>
<protein>
    <submittedName>
        <fullName evidence="8">BMP family protein</fullName>
    </submittedName>
</protein>
<evidence type="ECO:0000256" key="5">
    <source>
        <dbReference type="ARBA" id="ARBA00023136"/>
    </source>
</evidence>
<evidence type="ECO:0000256" key="6">
    <source>
        <dbReference type="ARBA" id="ARBA00023288"/>
    </source>
</evidence>
<name>A0AAW9Q2K4_9CYAN</name>
<dbReference type="PANTHER" id="PTHR34296">
    <property type="entry name" value="TRANSCRIPTIONAL ACTIVATOR PROTEIN MED"/>
    <property type="match status" value="1"/>
</dbReference>
<reference evidence="8" key="1">
    <citation type="submission" date="2024-01" db="EMBL/GenBank/DDBJ databases">
        <title>Bank of Algae and Cyanobacteria of the Azores (BACA) strain genomes.</title>
        <authorList>
            <person name="Luz R."/>
            <person name="Cordeiro R."/>
            <person name="Fonseca A."/>
            <person name="Goncalves V."/>
        </authorList>
    </citation>
    <scope>NUCLEOTIDE SEQUENCE</scope>
    <source>
        <strain evidence="8">BACA0141</strain>
    </source>
</reference>
<evidence type="ECO:0000313" key="8">
    <source>
        <dbReference type="EMBL" id="MEE3719477.1"/>
    </source>
</evidence>
<dbReference type="Pfam" id="PF02608">
    <property type="entry name" value="Bmp"/>
    <property type="match status" value="1"/>
</dbReference>
<dbReference type="Gene3D" id="3.40.50.2300">
    <property type="match status" value="2"/>
</dbReference>
<keyword evidence="9" id="KW-1185">Reference proteome</keyword>
<comment type="similarity">
    <text evidence="2">Belongs to the BMP lipoprotein family.</text>
</comment>
<evidence type="ECO:0000259" key="7">
    <source>
        <dbReference type="Pfam" id="PF02608"/>
    </source>
</evidence>
<dbReference type="CDD" id="cd06304">
    <property type="entry name" value="PBP1_BmpA_Med_PnrA-like"/>
    <property type="match status" value="1"/>
</dbReference>
<dbReference type="SUPFAM" id="SSF53822">
    <property type="entry name" value="Periplasmic binding protein-like I"/>
    <property type="match status" value="1"/>
</dbReference>
<keyword evidence="6" id="KW-0449">Lipoprotein</keyword>
<proteinExistence type="inferred from homology"/>
<evidence type="ECO:0000256" key="4">
    <source>
        <dbReference type="ARBA" id="ARBA00022729"/>
    </source>
</evidence>
<dbReference type="InterPro" id="IPR028082">
    <property type="entry name" value="Peripla_BP_I"/>
</dbReference>
<dbReference type="InterPro" id="IPR050957">
    <property type="entry name" value="BMP_lipoprotein"/>
</dbReference>
<keyword evidence="5" id="KW-0472">Membrane</keyword>
<keyword evidence="3" id="KW-1003">Cell membrane</keyword>
<dbReference type="RefSeq" id="WP_330485913.1">
    <property type="nucleotide sequence ID" value="NZ_JAZBJZ010000136.1"/>
</dbReference>
<comment type="subcellular location">
    <subcellularLocation>
        <location evidence="1">Cell membrane</location>
        <topology evidence="1">Lipid-anchor</topology>
    </subcellularLocation>
</comment>